<gene>
    <name evidence="1" type="ORF">SUTH_00100</name>
</gene>
<dbReference type="AlphaFoldDB" id="W0SB04"/>
<dbReference type="InterPro" id="IPR027417">
    <property type="entry name" value="P-loop_NTPase"/>
</dbReference>
<organism evidence="1 2">
    <name type="scientific">Sulfuritalea hydrogenivorans sk43H</name>
    <dbReference type="NCBI Taxonomy" id="1223802"/>
    <lineage>
        <taxon>Bacteria</taxon>
        <taxon>Pseudomonadati</taxon>
        <taxon>Pseudomonadota</taxon>
        <taxon>Betaproteobacteria</taxon>
        <taxon>Nitrosomonadales</taxon>
        <taxon>Sterolibacteriaceae</taxon>
        <taxon>Sulfuritalea</taxon>
    </lineage>
</organism>
<dbReference type="SUPFAM" id="SSF56112">
    <property type="entry name" value="Protein kinase-like (PK-like)"/>
    <property type="match status" value="1"/>
</dbReference>
<evidence type="ECO:0000313" key="2">
    <source>
        <dbReference type="Proteomes" id="UP000031637"/>
    </source>
</evidence>
<dbReference type="EMBL" id="AP012547">
    <property type="protein sequence ID" value="BAO27920.1"/>
    <property type="molecule type" value="Genomic_DNA"/>
</dbReference>
<dbReference type="Proteomes" id="UP000031637">
    <property type="component" value="Chromosome"/>
</dbReference>
<dbReference type="PANTHER" id="PTHR43883:SF1">
    <property type="entry name" value="GLUCONOKINASE"/>
    <property type="match status" value="1"/>
</dbReference>
<dbReference type="InterPro" id="IPR052732">
    <property type="entry name" value="Cell-binding_unc_protein"/>
</dbReference>
<dbReference type="PANTHER" id="PTHR43883">
    <property type="entry name" value="SLR0207 PROTEIN"/>
    <property type="match status" value="1"/>
</dbReference>
<dbReference type="STRING" id="1223802.SUTH_00100"/>
<accession>W0SB04</accession>
<name>W0SB04_9PROT</name>
<dbReference type="KEGG" id="shd:SUTH_00100"/>
<dbReference type="Gene3D" id="3.40.50.300">
    <property type="entry name" value="P-loop containing nucleotide triphosphate hydrolases"/>
    <property type="match status" value="1"/>
</dbReference>
<keyword evidence="2" id="KW-1185">Reference proteome</keyword>
<dbReference type="HOGENOM" id="CLU_026771_1_1_4"/>
<evidence type="ECO:0000313" key="1">
    <source>
        <dbReference type="EMBL" id="BAO27920.1"/>
    </source>
</evidence>
<sequence>MNRMGNPLPPLIAALLDPHAYPHPAGRVDLIQTHASWLLLAGDFAYKIKKPITLPFLDYGTLARREAFCRAELVLNHRFAAGLYLDVVPIGGTPEQPRLGAMPAIEWAVRMRRFDESGRLDRVAKRGELQPAQLSQLAATLCAFQQAAAVAAPGTRFGAPEQVLAAARENFVELRQLLPQADQPQVEQLARWTDDEFTRRAGDFAARKADGFVREGHGDLHLGNLVLIDGRVTPFDCIEFNEDFRWNDTASEIAFVWIDLLDHRQPGLAAWLLNAWLETGGDFQALAVLRFYAVYRAVVRAKIAALRARQEDAEQKPAGFDSARTYLQLAQQIAVPPAPTLTITCGLSGSGKTTVSSARLLDPAVAGAGSIVRLRSDVERKRLFGLAPRESSHSAQDGGIYTIEATTRTYARLRALARDLLAAGWPVIVDAAFLKRAEREEFRALAAELGAVFGILATAAPPEELRRRLGARSGDASEATVAVLEKQLTWFEPPDADERSCLLAT</sequence>
<reference evidence="1 2" key="1">
    <citation type="journal article" date="2014" name="Syst. Appl. Microbiol.">
        <title>Complete genomes of freshwater sulfur oxidizers Sulfuricella denitrificans skB26 and Sulfuritalea hydrogenivorans sk43H: genetic insights into the sulfur oxidation pathway of betaproteobacteria.</title>
        <authorList>
            <person name="Watanabe T."/>
            <person name="Kojima H."/>
            <person name="Fukui M."/>
        </authorList>
    </citation>
    <scope>NUCLEOTIDE SEQUENCE [LARGE SCALE GENOMIC DNA]</scope>
    <source>
        <strain evidence="1">DSM22779</strain>
    </source>
</reference>
<protein>
    <submittedName>
        <fullName evidence="1">Uncharacterized protein</fullName>
    </submittedName>
</protein>
<proteinExistence type="predicted"/>
<dbReference type="Pfam" id="PF13671">
    <property type="entry name" value="AAA_33"/>
    <property type="match status" value="1"/>
</dbReference>
<dbReference type="InterPro" id="IPR011009">
    <property type="entry name" value="Kinase-like_dom_sf"/>
</dbReference>
<dbReference type="SUPFAM" id="SSF52540">
    <property type="entry name" value="P-loop containing nucleoside triphosphate hydrolases"/>
    <property type="match status" value="1"/>
</dbReference>